<feature type="region of interest" description="Disordered" evidence="1">
    <location>
        <begin position="194"/>
        <end position="257"/>
    </location>
</feature>
<accession>A0A8H6THY6</accession>
<feature type="compositionally biased region" description="Low complexity" evidence="1">
    <location>
        <begin position="205"/>
        <end position="240"/>
    </location>
</feature>
<evidence type="ECO:0000313" key="4">
    <source>
        <dbReference type="Proteomes" id="UP000613580"/>
    </source>
</evidence>
<name>A0A8H6THY6_MYCCL</name>
<proteinExistence type="predicted"/>
<sequence length="812" mass="87680">MIASPLSRCNHESVGYKPPCSCSEGPAFLVRAPMPMRRRSTLNATTFRFMPILVLPFLLPYTPTLNLSASTMFVWVFALAALLLAATAPRLRALGAFLRAKVPVLGLPLPVSSRTTALALDHATTPTSRGRLPAPTPRRLSGLFGGLRRARSLSDAGLPRYHPPSTPPPELPVSPGAGVIPLVDLSEHSHFRRVSDGHTHGIPRSSMGWSSMSSLHSTSPLVPLPDANSASSSRAASPVLLPLPPPPAHSNDHGDKHPPLDFDLHNHQQRDLNPDAILVDYEQEHDLVDVSVPASPAPWAQGETWTMLVADPPAQQELIVVETPAGFVVEKSMFVPEPESRQQQHSHLPSPPQSPVIPTSAVLSRPVATVPIGLADAHQDDVASIPDELEDLDDVEEQPSEGLVIHVPVDEMVAPVGPVSAIEDIPDEEVEEEKTVVERSLELAPQFIDDPHKNSNDEVEPSIAELAPIVVVPVSEPFEEISQQDEVESFVDEPISVSEAVASELGPQTLEEVDAFAEQPAEKSSSVEQLVPEEEIPLLELAAVQLTLDVDLQTENRSVIYDNVYETHDELAQPFDLDLTSMPDIPTPVDTDVVVEDPPLPELPLPLLPAILVSEVVPDPEELPLPMLRVDTNSSTGVEDSTVLEGDLASAITVPTEDEHEVKGKMLEVLDDDDDSSDSEDEEDSVDAAVSLLRRRRILSVENLKAKRMLSSESLKAKKEHDAAPPGDFPVEDTVAKPTPAQTRAITTTLITAFARQRSPLDAALAMQLRPGLGLGADGAWLVRFLMSFFGWLAILVAGGQDVELAARAIRG</sequence>
<gene>
    <name evidence="3" type="ORF">HMN09_00242500</name>
</gene>
<evidence type="ECO:0008006" key="5">
    <source>
        <dbReference type="Google" id="ProtNLM"/>
    </source>
</evidence>
<dbReference type="EMBL" id="JACAZE010000003">
    <property type="protein sequence ID" value="KAF7319063.1"/>
    <property type="molecule type" value="Genomic_DNA"/>
</dbReference>
<keyword evidence="4" id="KW-1185">Reference proteome</keyword>
<comment type="caution">
    <text evidence="3">The sequence shown here is derived from an EMBL/GenBank/DDBJ whole genome shotgun (WGS) entry which is preliminary data.</text>
</comment>
<evidence type="ECO:0000313" key="3">
    <source>
        <dbReference type="EMBL" id="KAF7319063.1"/>
    </source>
</evidence>
<keyword evidence="2" id="KW-0812">Transmembrane</keyword>
<keyword evidence="2" id="KW-1133">Transmembrane helix</keyword>
<dbReference type="AlphaFoldDB" id="A0A8H6THY6"/>
<evidence type="ECO:0000256" key="2">
    <source>
        <dbReference type="SAM" id="Phobius"/>
    </source>
</evidence>
<evidence type="ECO:0000256" key="1">
    <source>
        <dbReference type="SAM" id="MobiDB-lite"/>
    </source>
</evidence>
<keyword evidence="2" id="KW-0472">Membrane</keyword>
<feature type="transmembrane region" description="Helical" evidence="2">
    <location>
        <begin position="41"/>
        <end position="61"/>
    </location>
</feature>
<feature type="region of interest" description="Disordered" evidence="1">
    <location>
        <begin position="715"/>
        <end position="735"/>
    </location>
</feature>
<reference evidence="3" key="1">
    <citation type="submission" date="2020-05" db="EMBL/GenBank/DDBJ databases">
        <title>Mycena genomes resolve the evolution of fungal bioluminescence.</title>
        <authorList>
            <person name="Tsai I.J."/>
        </authorList>
    </citation>
    <scope>NUCLEOTIDE SEQUENCE</scope>
    <source>
        <strain evidence="3">110903Hualien_Pintung</strain>
    </source>
</reference>
<feature type="transmembrane region" description="Helical" evidence="2">
    <location>
        <begin position="73"/>
        <end position="91"/>
    </location>
</feature>
<dbReference type="OrthoDB" id="2686083at2759"/>
<dbReference type="Proteomes" id="UP000613580">
    <property type="component" value="Unassembled WGS sequence"/>
</dbReference>
<protein>
    <recommendedName>
        <fullName evidence="5">Transmembrane protein</fullName>
    </recommendedName>
</protein>
<organism evidence="3 4">
    <name type="scientific">Mycena chlorophos</name>
    <name type="common">Agaric fungus</name>
    <name type="synonym">Agaricus chlorophos</name>
    <dbReference type="NCBI Taxonomy" id="658473"/>
    <lineage>
        <taxon>Eukaryota</taxon>
        <taxon>Fungi</taxon>
        <taxon>Dikarya</taxon>
        <taxon>Basidiomycota</taxon>
        <taxon>Agaricomycotina</taxon>
        <taxon>Agaricomycetes</taxon>
        <taxon>Agaricomycetidae</taxon>
        <taxon>Agaricales</taxon>
        <taxon>Marasmiineae</taxon>
        <taxon>Mycenaceae</taxon>
        <taxon>Mycena</taxon>
    </lineage>
</organism>